<dbReference type="InterPro" id="IPR002575">
    <property type="entry name" value="Aminoglycoside_PTrfase"/>
</dbReference>
<dbReference type="Gene3D" id="3.30.200.20">
    <property type="entry name" value="Phosphorylase Kinase, domain 1"/>
    <property type="match status" value="1"/>
</dbReference>
<sequence length="354" mass="38729">MHPMSDPSALTAAWTEKVLAWLPGVLPGDGPIELEPLVAGHSNLVFALRRGEDRYILRRPPMGEYAASAHDVLREARLLTVLADVGSTRTPRVVAIAETGDAAGIGPAYVMTRLPGEAIRTEAPPWLDSPEKRATVGRELVSALAELHALPIEPFEAAKLGRAGGYLSRQLKRWSGQRDEFVAKGVRPLADEPPIREWLFANQPEERASTLVHGDFKLDNVLVDPETSRVTCVLDWEMATIGDPLADLGFLLSFWPDSPETAAVFSELLGEVTLGEGFPDRAGLVEIYAELTQQKLTMDDLRWYQVLAMWKMALLLEASYTRHLAGTTDDPFFACLDTANPRLLAAALALTKSG</sequence>
<keyword evidence="3" id="KW-1185">Reference proteome</keyword>
<dbReference type="PANTHER" id="PTHR21310:SF40">
    <property type="entry name" value="AMINOGLYCOSIDE PHOSPHOTRANSFERASE DOMAIN-CONTAINING PROTEIN-RELATED"/>
    <property type="match status" value="1"/>
</dbReference>
<protein>
    <submittedName>
        <fullName evidence="2">Phosphotransferase family protein</fullName>
    </submittedName>
</protein>
<dbReference type="InterPro" id="IPR051678">
    <property type="entry name" value="AGP_Transferase"/>
</dbReference>
<dbReference type="Proteomes" id="UP001500957">
    <property type="component" value="Unassembled WGS sequence"/>
</dbReference>
<dbReference type="PANTHER" id="PTHR21310">
    <property type="entry name" value="AMINOGLYCOSIDE PHOSPHOTRANSFERASE-RELATED-RELATED"/>
    <property type="match status" value="1"/>
</dbReference>
<organism evidence="2 3">
    <name type="scientific">Sporichthya brevicatena</name>
    <dbReference type="NCBI Taxonomy" id="171442"/>
    <lineage>
        <taxon>Bacteria</taxon>
        <taxon>Bacillati</taxon>
        <taxon>Actinomycetota</taxon>
        <taxon>Actinomycetes</taxon>
        <taxon>Sporichthyales</taxon>
        <taxon>Sporichthyaceae</taxon>
        <taxon>Sporichthya</taxon>
    </lineage>
</organism>
<evidence type="ECO:0000313" key="2">
    <source>
        <dbReference type="EMBL" id="GAA0629658.1"/>
    </source>
</evidence>
<name>A0ABP3SD26_9ACTN</name>
<reference evidence="3" key="1">
    <citation type="journal article" date="2019" name="Int. J. Syst. Evol. Microbiol.">
        <title>The Global Catalogue of Microorganisms (GCM) 10K type strain sequencing project: providing services to taxonomists for standard genome sequencing and annotation.</title>
        <authorList>
            <consortium name="The Broad Institute Genomics Platform"/>
            <consortium name="The Broad Institute Genome Sequencing Center for Infectious Disease"/>
            <person name="Wu L."/>
            <person name="Ma J."/>
        </authorList>
    </citation>
    <scope>NUCLEOTIDE SEQUENCE [LARGE SCALE GENOMIC DNA]</scope>
    <source>
        <strain evidence="3">JCM 10671</strain>
    </source>
</reference>
<evidence type="ECO:0000259" key="1">
    <source>
        <dbReference type="Pfam" id="PF01636"/>
    </source>
</evidence>
<dbReference type="EMBL" id="BAAAHE010000036">
    <property type="protein sequence ID" value="GAA0629658.1"/>
    <property type="molecule type" value="Genomic_DNA"/>
</dbReference>
<evidence type="ECO:0000313" key="3">
    <source>
        <dbReference type="Proteomes" id="UP001500957"/>
    </source>
</evidence>
<dbReference type="Gene3D" id="3.90.1200.10">
    <property type="match status" value="1"/>
</dbReference>
<dbReference type="Pfam" id="PF01636">
    <property type="entry name" value="APH"/>
    <property type="match status" value="1"/>
</dbReference>
<feature type="domain" description="Aminoglycoside phosphotransferase" evidence="1">
    <location>
        <begin position="34"/>
        <end position="265"/>
    </location>
</feature>
<comment type="caution">
    <text evidence="2">The sequence shown here is derived from an EMBL/GenBank/DDBJ whole genome shotgun (WGS) entry which is preliminary data.</text>
</comment>
<dbReference type="CDD" id="cd05154">
    <property type="entry name" value="ACAD10_11_N-like"/>
    <property type="match status" value="1"/>
</dbReference>
<dbReference type="SUPFAM" id="SSF56112">
    <property type="entry name" value="Protein kinase-like (PK-like)"/>
    <property type="match status" value="1"/>
</dbReference>
<proteinExistence type="predicted"/>
<dbReference type="InterPro" id="IPR041726">
    <property type="entry name" value="ACAD10_11_N"/>
</dbReference>
<gene>
    <name evidence="2" type="ORF">GCM10009547_36660</name>
</gene>
<accession>A0ABP3SD26</accession>
<dbReference type="InterPro" id="IPR011009">
    <property type="entry name" value="Kinase-like_dom_sf"/>
</dbReference>